<dbReference type="Proteomes" id="UP001153069">
    <property type="component" value="Unassembled WGS sequence"/>
</dbReference>
<keyword evidence="3" id="KW-1133">Transmembrane helix</keyword>
<organism evidence="5 6">
    <name type="scientific">Seminavis robusta</name>
    <dbReference type="NCBI Taxonomy" id="568900"/>
    <lineage>
        <taxon>Eukaryota</taxon>
        <taxon>Sar</taxon>
        <taxon>Stramenopiles</taxon>
        <taxon>Ochrophyta</taxon>
        <taxon>Bacillariophyta</taxon>
        <taxon>Bacillariophyceae</taxon>
        <taxon>Bacillariophycidae</taxon>
        <taxon>Naviculales</taxon>
        <taxon>Naviculaceae</taxon>
        <taxon>Seminavis</taxon>
    </lineage>
</organism>
<feature type="transmembrane region" description="Helical" evidence="3">
    <location>
        <begin position="1193"/>
        <end position="1219"/>
    </location>
</feature>
<comment type="caution">
    <text evidence="5">The sequence shown here is derived from an EMBL/GenBank/DDBJ whole genome shotgun (WGS) entry which is preliminary data.</text>
</comment>
<feature type="region of interest" description="Disordered" evidence="2">
    <location>
        <begin position="744"/>
        <end position="772"/>
    </location>
</feature>
<evidence type="ECO:0000256" key="3">
    <source>
        <dbReference type="SAM" id="Phobius"/>
    </source>
</evidence>
<dbReference type="Pfam" id="PF12349">
    <property type="entry name" value="Sterol-sensing"/>
    <property type="match status" value="1"/>
</dbReference>
<dbReference type="InterPro" id="IPR053958">
    <property type="entry name" value="HMGCR/SNAP/NPC1-like_SSD"/>
</dbReference>
<gene>
    <name evidence="5" type="ORF">SEMRO_977_G227070.1</name>
</gene>
<dbReference type="InterPro" id="IPR000731">
    <property type="entry name" value="SSD"/>
</dbReference>
<feature type="compositionally biased region" description="Low complexity" evidence="2">
    <location>
        <begin position="25"/>
        <end position="42"/>
    </location>
</feature>
<dbReference type="PANTHER" id="PTHR10796">
    <property type="entry name" value="PATCHED-RELATED"/>
    <property type="match status" value="1"/>
</dbReference>
<evidence type="ECO:0000259" key="4">
    <source>
        <dbReference type="PROSITE" id="PS50156"/>
    </source>
</evidence>
<sequence>MDSEDNGTLNTGETASSNSNTSGDTPNNPAAATTTSASAAPAGAIGMNGNGTTTMPTRSAISTTTTRTTTRTTGGGEMVDDSRRSVVHFDDTTSIRYEEASETADPYCMPVGSQQGLTQVRRRSSMRASIGANPVQGGSPHGLGYHENCPVHGTPDVNMRDPLNPYWTYCTQRLLQFFSDFVTFFALHAVKYPKYWLCAITLASFTLLTAGFFTGFKLELDLDQIFTPIGSRPQFHNQWIVSSEGFPEDTRHVQLIFHAHGYNVLHAPQARRVLQALDVIRTQTPGYAELCKQGIYQNFDDEYTCRTMSMSGFWPNHSLPVFDDTVGDDDDALRAIISGRQFNDTSPVVHDLIVGNYVRDPSTRILESAQSYMVQVYLPNKDDTNSFESNMLSNLADLRQLWMDEDADTPYEARTFLTVDMMTVYAFQLELLRTIFNDLWLVPICLFLMVSCTCLIFYQHGDRVQSRSMLGLASVATICMSVFTGFGIMFLFKIPYTAVHQILPFVIFGIGLDDTFIITGAYFRTDPNEPIEDRIRITMQEVGPSITLTTVTTIFAFTLGRLTSSLPGVHWLCVYAVTVIIFIFFYQITYFVAFLVLDERRLQANRRDCCFWQIEDREGDEADTDDDEPEAALEPSNNANGDSATTGTTISTIPSGSAVSIPTAMNSRSGAGRRTSTRRPSDASSSRGVLDPMDDSDVSALFGGTPVMEDCSVRLGDCLGCSAHIIAQRSSHFMVDHSRRSMVDHSRRSMVDHSRRSDVDFSRRRTSGMGTMPAMADESIRSTMSMSVKDARAAGIIPKTVADEEYERRRMPVPLRMMRWYSNFLMRPYVKIAVLVIFAAFFGLNCYSATLMKQHFNVADYVANDSYLKGVFTSLELYSSITRPMGVYFRDINQSDPDIQMQMIEFVNQVEELPQIGGKSNLTLEEAIATDTLRPFCWVRDLQEIFAEAENHPDEYIANTFKSWTFNERLDFLMTSKAIEARLFREVYGQDIVFDEDGNIKASRCYLFLQNLDLKSVTAQMDMLLDQRNVTQRQPLNQLPEHSEEWAMFNFETLFFYWEAFVVAVDELVMTIISGVIAVTVIAIIFIPHWSAAFFVFPIIMVLYIDMLGTIRFFGLDINGLTYICIVVAVGLLVDFLMHVLLRFYESRPDQSREDRVKETLQTMGVSILVGGFTTFLGVVPLCLSAMEVFKTVFYSFFAMVFLGLTHGLIVMPVILSYVGPKMAVRGHHLAPKPDFPVSDPPPPPRRASLVKHSARRRSSTTATRREESPPPSAPMTMSAIKEDPSMNNSMNNSGWDSSALLACATNEVEC</sequence>
<dbReference type="PROSITE" id="PS50156">
    <property type="entry name" value="SSD"/>
    <property type="match status" value="1"/>
</dbReference>
<feature type="compositionally biased region" description="Polar residues" evidence="2">
    <location>
        <begin position="1"/>
        <end position="24"/>
    </location>
</feature>
<dbReference type="PRINTS" id="PR00702">
    <property type="entry name" value="ACRIFLAVINRP"/>
</dbReference>
<feature type="transmembrane region" description="Helical" evidence="3">
    <location>
        <begin position="470"/>
        <end position="492"/>
    </location>
</feature>
<keyword evidence="3" id="KW-0812">Transmembrane</keyword>
<feature type="compositionally biased region" description="Basic residues" evidence="2">
    <location>
        <begin position="1249"/>
        <end position="1259"/>
    </location>
</feature>
<feature type="compositionally biased region" description="Low complexity" evidence="2">
    <location>
        <begin position="643"/>
        <end position="658"/>
    </location>
</feature>
<feature type="transmembrane region" description="Helical" evidence="3">
    <location>
        <begin position="544"/>
        <end position="563"/>
    </location>
</feature>
<feature type="region of interest" description="Disordered" evidence="2">
    <location>
        <begin position="1234"/>
        <end position="1293"/>
    </location>
</feature>
<proteinExistence type="inferred from homology"/>
<feature type="transmembrane region" description="Helical" evidence="3">
    <location>
        <begin position="1121"/>
        <end position="1145"/>
    </location>
</feature>
<evidence type="ECO:0000256" key="1">
    <source>
        <dbReference type="ARBA" id="ARBA00005585"/>
    </source>
</evidence>
<feature type="region of interest" description="Disordered" evidence="2">
    <location>
        <begin position="618"/>
        <end position="695"/>
    </location>
</feature>
<feature type="transmembrane region" description="Helical" evidence="3">
    <location>
        <begin position="498"/>
        <end position="523"/>
    </location>
</feature>
<feature type="domain" description="SSD" evidence="4">
    <location>
        <begin position="438"/>
        <end position="597"/>
    </location>
</feature>
<dbReference type="GO" id="GO:0016020">
    <property type="term" value="C:membrane"/>
    <property type="evidence" value="ECO:0007669"/>
    <property type="project" value="InterPro"/>
</dbReference>
<feature type="compositionally biased region" description="Basic and acidic residues" evidence="2">
    <location>
        <begin position="744"/>
        <end position="763"/>
    </location>
</feature>
<dbReference type="InterPro" id="IPR051697">
    <property type="entry name" value="Patched_domain-protein"/>
</dbReference>
<feature type="transmembrane region" description="Helical" evidence="3">
    <location>
        <begin position="1068"/>
        <end position="1087"/>
    </location>
</feature>
<feature type="region of interest" description="Disordered" evidence="2">
    <location>
        <begin position="1"/>
        <end position="79"/>
    </location>
</feature>
<name>A0A9N8HM85_9STRA</name>
<keyword evidence="6" id="KW-1185">Reference proteome</keyword>
<comment type="similarity">
    <text evidence="1">Belongs to the patched family.</text>
</comment>
<keyword evidence="3" id="KW-0472">Membrane</keyword>
<feature type="transmembrane region" description="Helical" evidence="3">
    <location>
        <begin position="1094"/>
        <end position="1115"/>
    </location>
</feature>
<dbReference type="OrthoDB" id="190529at2759"/>
<evidence type="ECO:0000256" key="2">
    <source>
        <dbReference type="SAM" id="MobiDB-lite"/>
    </source>
</evidence>
<reference evidence="5" key="1">
    <citation type="submission" date="2020-06" db="EMBL/GenBank/DDBJ databases">
        <authorList>
            <consortium name="Plant Systems Biology data submission"/>
        </authorList>
    </citation>
    <scope>NUCLEOTIDE SEQUENCE</scope>
    <source>
        <strain evidence="5">D6</strain>
    </source>
</reference>
<feature type="transmembrane region" description="Helical" evidence="3">
    <location>
        <begin position="824"/>
        <end position="844"/>
    </location>
</feature>
<feature type="transmembrane region" description="Helical" evidence="3">
    <location>
        <begin position="439"/>
        <end position="458"/>
    </location>
</feature>
<protein>
    <submittedName>
        <fullName evidence="5">Protein patched homolog 1</fullName>
    </submittedName>
</protein>
<feature type="compositionally biased region" description="Low complexity" evidence="2">
    <location>
        <begin position="50"/>
        <end position="72"/>
    </location>
</feature>
<dbReference type="Gene3D" id="1.20.1640.10">
    <property type="entry name" value="Multidrug efflux transporter AcrB transmembrane domain"/>
    <property type="match status" value="2"/>
</dbReference>
<feature type="compositionally biased region" description="Acidic residues" evidence="2">
    <location>
        <begin position="618"/>
        <end position="631"/>
    </location>
</feature>
<feature type="transmembrane region" description="Helical" evidence="3">
    <location>
        <begin position="569"/>
        <end position="597"/>
    </location>
</feature>
<evidence type="ECO:0000313" key="6">
    <source>
        <dbReference type="Proteomes" id="UP001153069"/>
    </source>
</evidence>
<dbReference type="InterPro" id="IPR001036">
    <property type="entry name" value="Acrflvin-R"/>
</dbReference>
<dbReference type="EMBL" id="CAICTM010000975">
    <property type="protein sequence ID" value="CAB9518966.1"/>
    <property type="molecule type" value="Genomic_DNA"/>
</dbReference>
<accession>A0A9N8HM85</accession>
<dbReference type="PANTHER" id="PTHR10796:SF92">
    <property type="entry name" value="PATCHED-RELATED, ISOFORM A"/>
    <property type="match status" value="1"/>
</dbReference>
<evidence type="ECO:0000313" key="5">
    <source>
        <dbReference type="EMBL" id="CAB9518966.1"/>
    </source>
</evidence>
<feature type="transmembrane region" description="Helical" evidence="3">
    <location>
        <begin position="1166"/>
        <end position="1187"/>
    </location>
</feature>
<dbReference type="SUPFAM" id="SSF82866">
    <property type="entry name" value="Multidrug efflux transporter AcrB transmembrane domain"/>
    <property type="match status" value="2"/>
</dbReference>
<dbReference type="GO" id="GO:0022857">
    <property type="term" value="F:transmembrane transporter activity"/>
    <property type="evidence" value="ECO:0007669"/>
    <property type="project" value="InterPro"/>
</dbReference>